<keyword evidence="2" id="KW-1185">Reference proteome</keyword>
<accession>A0ABR2GYN9</accession>
<reference evidence="1 2" key="1">
    <citation type="submission" date="2024-04" db="EMBL/GenBank/DDBJ databases">
        <title>Tritrichomonas musculus Genome.</title>
        <authorList>
            <person name="Alves-Ferreira E."/>
            <person name="Grigg M."/>
            <person name="Lorenzi H."/>
            <person name="Galac M."/>
        </authorList>
    </citation>
    <scope>NUCLEOTIDE SEQUENCE [LARGE SCALE GENOMIC DNA]</scope>
    <source>
        <strain evidence="1 2">EAF2021</strain>
    </source>
</reference>
<sequence length="92" mass="10298">MVYRFRVGTCPLSTWWKQALGEAALSVANGTIANQDPKTGICYDIDKDTNQLVISSPKFRGIKGAEVGHACLLLNTDVFEFDQKGWHRRKNV</sequence>
<proteinExistence type="predicted"/>
<protein>
    <recommendedName>
        <fullName evidence="3">Profilin</fullName>
    </recommendedName>
</protein>
<evidence type="ECO:0000313" key="2">
    <source>
        <dbReference type="Proteomes" id="UP001470230"/>
    </source>
</evidence>
<comment type="caution">
    <text evidence="1">The sequence shown here is derived from an EMBL/GenBank/DDBJ whole genome shotgun (WGS) entry which is preliminary data.</text>
</comment>
<dbReference type="EMBL" id="JAPFFF010000053">
    <property type="protein sequence ID" value="KAK8839040.1"/>
    <property type="molecule type" value="Genomic_DNA"/>
</dbReference>
<gene>
    <name evidence="1" type="ORF">M9Y10_032506</name>
</gene>
<evidence type="ECO:0008006" key="3">
    <source>
        <dbReference type="Google" id="ProtNLM"/>
    </source>
</evidence>
<evidence type="ECO:0000313" key="1">
    <source>
        <dbReference type="EMBL" id="KAK8839040.1"/>
    </source>
</evidence>
<organism evidence="1 2">
    <name type="scientific">Tritrichomonas musculus</name>
    <dbReference type="NCBI Taxonomy" id="1915356"/>
    <lineage>
        <taxon>Eukaryota</taxon>
        <taxon>Metamonada</taxon>
        <taxon>Parabasalia</taxon>
        <taxon>Tritrichomonadida</taxon>
        <taxon>Tritrichomonadidae</taxon>
        <taxon>Tritrichomonas</taxon>
    </lineage>
</organism>
<dbReference type="Proteomes" id="UP001470230">
    <property type="component" value="Unassembled WGS sequence"/>
</dbReference>
<name>A0ABR2GYN9_9EUKA</name>